<keyword evidence="1" id="KW-0732">Signal</keyword>
<gene>
    <name evidence="2" type="ORF">M3P05_12435</name>
</gene>
<proteinExistence type="predicted"/>
<comment type="caution">
    <text evidence="2">The sequence shown here is derived from an EMBL/GenBank/DDBJ whole genome shotgun (WGS) entry which is preliminary data.</text>
</comment>
<organism evidence="2 3">
    <name type="scientific">Parendozoicomonas callyspongiae</name>
    <dbReference type="NCBI Taxonomy" id="2942213"/>
    <lineage>
        <taxon>Bacteria</taxon>
        <taxon>Pseudomonadati</taxon>
        <taxon>Pseudomonadota</taxon>
        <taxon>Gammaproteobacteria</taxon>
        <taxon>Oceanospirillales</taxon>
        <taxon>Endozoicomonadaceae</taxon>
        <taxon>Parendozoicomonas</taxon>
    </lineage>
</organism>
<dbReference type="Proteomes" id="UP001203338">
    <property type="component" value="Unassembled WGS sequence"/>
</dbReference>
<evidence type="ECO:0000256" key="1">
    <source>
        <dbReference type="SAM" id="SignalP"/>
    </source>
</evidence>
<accession>A0ABT0PH76</accession>
<keyword evidence="3" id="KW-1185">Reference proteome</keyword>
<feature type="chain" id="PRO_5045956023" evidence="1">
    <location>
        <begin position="26"/>
        <end position="128"/>
    </location>
</feature>
<dbReference type="EMBL" id="JAMFLX010000016">
    <property type="protein sequence ID" value="MCL6270732.1"/>
    <property type="molecule type" value="Genomic_DNA"/>
</dbReference>
<evidence type="ECO:0000313" key="2">
    <source>
        <dbReference type="EMBL" id="MCL6270732.1"/>
    </source>
</evidence>
<reference evidence="2 3" key="1">
    <citation type="submission" date="2022-05" db="EMBL/GenBank/DDBJ databases">
        <authorList>
            <person name="Park J.-S."/>
        </authorList>
    </citation>
    <scope>NUCLEOTIDE SEQUENCE [LARGE SCALE GENOMIC DNA]</scope>
    <source>
        <strain evidence="2 3">2012CJ34-2</strain>
    </source>
</reference>
<protein>
    <submittedName>
        <fullName evidence="2">Uncharacterized protein</fullName>
    </submittedName>
</protein>
<dbReference type="RefSeq" id="WP_249700011.1">
    <property type="nucleotide sequence ID" value="NZ_JAMFLX010000016.1"/>
</dbReference>
<name>A0ABT0PH76_9GAMM</name>
<sequence length="128" mass="13904">MKMKKYVFLPVGLAALIAISTGVRADSFTTPWGEPQKIKSIMAFSEGSTDSVAIEFKYNESMLNPAKCTLIDMYILHVTDSAGNNVGRNIMSIALAAGTSGSSVQFKVHRTGCNKNRPVVSDLRIIFD</sequence>
<feature type="signal peptide" evidence="1">
    <location>
        <begin position="1"/>
        <end position="25"/>
    </location>
</feature>
<evidence type="ECO:0000313" key="3">
    <source>
        <dbReference type="Proteomes" id="UP001203338"/>
    </source>
</evidence>